<accession>A0A922HRR7</accession>
<keyword evidence="3" id="KW-1185">Reference proteome</keyword>
<protein>
    <submittedName>
        <fullName evidence="2">Uncharacterized protein</fullName>
    </submittedName>
</protein>
<name>A0A922HRR7_DERFA</name>
<feature type="coiled-coil region" evidence="1">
    <location>
        <begin position="317"/>
        <end position="531"/>
    </location>
</feature>
<evidence type="ECO:0000256" key="1">
    <source>
        <dbReference type="SAM" id="Coils"/>
    </source>
</evidence>
<feature type="coiled-coil region" evidence="1">
    <location>
        <begin position="200"/>
        <end position="287"/>
    </location>
</feature>
<sequence length="627" mass="75462">MSKKSNQNEQQTTRMSLLFTRREEELQKLLAEERKRGEQRRNNYNNLKSEHLKLQDEYLNLQAEMKQILEETVYFKEKKNEELEELLKINETKSKQIGKLEKNIRENDPEILRIKLIDELDEPLRKAEKEKERLNKDRERLCNELKLCKQQIEHMEKEHLDAIEKIKLSYEVELNLIKREKEEIRIRLVEASQVPDVKKLIDLSEENSRLNRRLQSAQDIIEQAEQKYKQIQQQIQDLLLDSEQKERIHQSKSTHLHEQMNEYKQEIKNLKIDLSNRNSEIEEHLKENGHLKRMLEKFKFDIEQQRISFDGEKETIVSKMNNEIKLLNQAKDSFKDDIKKLKELLATKDESITELEKIIESKEKELIISFFFNRKSLELSLEDFQNEKRTYSLEMEKLRRQIEQLNEKKNVQERETMLLRAKLDTQASAIEELEKIRKQHLALHEEVNRLKLDSYDYVVNNKELTRMNQNMKEEIIRLKEQLDEERRHLEEVNISNEKQMMKISNRFDDERNEYRERINRLEKENYRLKTTIPTTRQQQQQQQQQDVYKIKASDYSRLKARQYAKIADRLNTLLDHLQVSNDDQKENGVAIKSSTQNNENILCQDRLKNGHQQQLVASSSNSKKPKS</sequence>
<organism evidence="2 3">
    <name type="scientific">Dermatophagoides farinae</name>
    <name type="common">American house dust mite</name>
    <dbReference type="NCBI Taxonomy" id="6954"/>
    <lineage>
        <taxon>Eukaryota</taxon>
        <taxon>Metazoa</taxon>
        <taxon>Ecdysozoa</taxon>
        <taxon>Arthropoda</taxon>
        <taxon>Chelicerata</taxon>
        <taxon>Arachnida</taxon>
        <taxon>Acari</taxon>
        <taxon>Acariformes</taxon>
        <taxon>Sarcoptiformes</taxon>
        <taxon>Astigmata</taxon>
        <taxon>Psoroptidia</taxon>
        <taxon>Analgoidea</taxon>
        <taxon>Pyroglyphidae</taxon>
        <taxon>Dermatophagoidinae</taxon>
        <taxon>Dermatophagoides</taxon>
    </lineage>
</organism>
<dbReference type="AlphaFoldDB" id="A0A922HRR7"/>
<evidence type="ECO:0000313" key="2">
    <source>
        <dbReference type="EMBL" id="KAH9497764.1"/>
    </source>
</evidence>
<evidence type="ECO:0000313" key="3">
    <source>
        <dbReference type="Proteomes" id="UP000790347"/>
    </source>
</evidence>
<reference evidence="2" key="2">
    <citation type="journal article" date="2022" name="Res Sq">
        <title>Comparative Genomics Reveals Insights into the Divergent Evolution of Astigmatic Mites and Household Pest Adaptations.</title>
        <authorList>
            <person name="Xiong Q."/>
            <person name="Wan A.T.-Y."/>
            <person name="Liu X.-Y."/>
            <person name="Fung C.S.-H."/>
            <person name="Xiao X."/>
            <person name="Malainual N."/>
            <person name="Hou J."/>
            <person name="Wang L."/>
            <person name="Wang M."/>
            <person name="Yang K."/>
            <person name="Cui Y."/>
            <person name="Leung E."/>
            <person name="Nong W."/>
            <person name="Shin S.-K."/>
            <person name="Au S."/>
            <person name="Jeong K.Y."/>
            <person name="Chew F.T."/>
            <person name="Hui J."/>
            <person name="Leung T.F."/>
            <person name="Tungtrongchitr A."/>
            <person name="Zhong N."/>
            <person name="Liu Z."/>
            <person name="Tsui S."/>
        </authorList>
    </citation>
    <scope>NUCLEOTIDE SEQUENCE</scope>
    <source>
        <strain evidence="2">Derf</strain>
        <tissue evidence="2">Whole organism</tissue>
    </source>
</reference>
<dbReference type="EMBL" id="ASGP02000007">
    <property type="protein sequence ID" value="KAH9497764.1"/>
    <property type="molecule type" value="Genomic_DNA"/>
</dbReference>
<proteinExistence type="predicted"/>
<feature type="coiled-coil region" evidence="1">
    <location>
        <begin position="30"/>
        <end position="165"/>
    </location>
</feature>
<reference evidence="2" key="1">
    <citation type="submission" date="2013-05" db="EMBL/GenBank/DDBJ databases">
        <authorList>
            <person name="Yim A.K.Y."/>
            <person name="Chan T.F."/>
            <person name="Ji K.M."/>
            <person name="Liu X.Y."/>
            <person name="Zhou J.W."/>
            <person name="Li R.Q."/>
            <person name="Yang K.Y."/>
            <person name="Li J."/>
            <person name="Li M."/>
            <person name="Law P.T.W."/>
            <person name="Wu Y.L."/>
            <person name="Cai Z.L."/>
            <person name="Qin H."/>
            <person name="Bao Y."/>
            <person name="Leung R.K.K."/>
            <person name="Ng P.K.S."/>
            <person name="Zou J."/>
            <person name="Zhong X.J."/>
            <person name="Ran P.X."/>
            <person name="Zhong N.S."/>
            <person name="Liu Z.G."/>
            <person name="Tsui S.K.W."/>
        </authorList>
    </citation>
    <scope>NUCLEOTIDE SEQUENCE</scope>
    <source>
        <strain evidence="2">Derf</strain>
        <tissue evidence="2">Whole organism</tissue>
    </source>
</reference>
<gene>
    <name evidence="2" type="ORF">DERF_013724</name>
</gene>
<keyword evidence="1" id="KW-0175">Coiled coil</keyword>
<comment type="caution">
    <text evidence="2">The sequence shown here is derived from an EMBL/GenBank/DDBJ whole genome shotgun (WGS) entry which is preliminary data.</text>
</comment>
<dbReference type="Proteomes" id="UP000790347">
    <property type="component" value="Unassembled WGS sequence"/>
</dbReference>